<dbReference type="EMBL" id="REFR01000011">
    <property type="protein sequence ID" value="RMB08211.1"/>
    <property type="molecule type" value="Genomic_DNA"/>
</dbReference>
<dbReference type="InterPro" id="IPR045851">
    <property type="entry name" value="AMP-bd_C_sf"/>
</dbReference>
<dbReference type="SUPFAM" id="SSF56801">
    <property type="entry name" value="Acetyl-CoA synthetase-like"/>
    <property type="match status" value="1"/>
</dbReference>
<dbReference type="GO" id="GO:0003987">
    <property type="term" value="F:acetate-CoA ligase activity"/>
    <property type="evidence" value="ECO:0007669"/>
    <property type="project" value="TreeGrafter"/>
</dbReference>
<evidence type="ECO:0000313" key="3">
    <source>
        <dbReference type="Proteomes" id="UP000271227"/>
    </source>
</evidence>
<protein>
    <recommendedName>
        <fullName evidence="4">AMP-binding enzyme</fullName>
    </recommendedName>
</protein>
<gene>
    <name evidence="2" type="ORF">BXY39_2308</name>
    <name evidence="1" type="ORF">BXY39_3743</name>
</gene>
<dbReference type="Gene3D" id="3.30.300.30">
    <property type="match status" value="1"/>
</dbReference>
<sequence length="55" mass="6142">DKLQFTPGLPKTRSGKIMRRILRKIAENSFDTLGDTSTLADPSVVDTLIANRLNR</sequence>
<accession>A0A3M0CEF7</accession>
<evidence type="ECO:0000313" key="1">
    <source>
        <dbReference type="EMBL" id="RMB00556.1"/>
    </source>
</evidence>
<evidence type="ECO:0000313" key="2">
    <source>
        <dbReference type="EMBL" id="RMB08211.1"/>
    </source>
</evidence>
<dbReference type="PANTHER" id="PTHR24095">
    <property type="entry name" value="ACETYL-COENZYME A SYNTHETASE"/>
    <property type="match status" value="1"/>
</dbReference>
<organism evidence="2 3">
    <name type="scientific">Eilatimonas milleporae</name>
    <dbReference type="NCBI Taxonomy" id="911205"/>
    <lineage>
        <taxon>Bacteria</taxon>
        <taxon>Pseudomonadati</taxon>
        <taxon>Pseudomonadota</taxon>
        <taxon>Alphaproteobacteria</taxon>
        <taxon>Kordiimonadales</taxon>
        <taxon>Kordiimonadaceae</taxon>
        <taxon>Eilatimonas</taxon>
    </lineage>
</organism>
<name>A0A3M0CEF7_9PROT</name>
<dbReference type="PANTHER" id="PTHR24095:SF14">
    <property type="entry name" value="ACETYL-COENZYME A SYNTHETASE 1"/>
    <property type="match status" value="1"/>
</dbReference>
<dbReference type="EMBL" id="REFR01000017">
    <property type="protein sequence ID" value="RMB00556.1"/>
    <property type="molecule type" value="Genomic_DNA"/>
</dbReference>
<comment type="caution">
    <text evidence="2">The sequence shown here is derived from an EMBL/GenBank/DDBJ whole genome shotgun (WGS) entry which is preliminary data.</text>
</comment>
<evidence type="ECO:0008006" key="4">
    <source>
        <dbReference type="Google" id="ProtNLM"/>
    </source>
</evidence>
<dbReference type="Proteomes" id="UP000271227">
    <property type="component" value="Unassembled WGS sequence"/>
</dbReference>
<keyword evidence="3" id="KW-1185">Reference proteome</keyword>
<dbReference type="InParanoid" id="A0A3M0CEF7"/>
<dbReference type="AlphaFoldDB" id="A0A3M0CEF7"/>
<feature type="non-terminal residue" evidence="2">
    <location>
        <position position="1"/>
    </location>
</feature>
<dbReference type="GO" id="GO:0006085">
    <property type="term" value="P:acetyl-CoA biosynthetic process"/>
    <property type="evidence" value="ECO:0007669"/>
    <property type="project" value="TreeGrafter"/>
</dbReference>
<reference evidence="2 3" key="1">
    <citation type="submission" date="2018-10" db="EMBL/GenBank/DDBJ databases">
        <title>Genomic Encyclopedia of Archaeal and Bacterial Type Strains, Phase II (KMG-II): from individual species to whole genera.</title>
        <authorList>
            <person name="Goeker M."/>
        </authorList>
    </citation>
    <scope>NUCLEOTIDE SEQUENCE [LARGE SCALE GENOMIC DNA]</scope>
    <source>
        <strain evidence="2 3">DSM 25217</strain>
    </source>
</reference>
<proteinExistence type="predicted"/>